<evidence type="ECO:0000313" key="4">
    <source>
        <dbReference type="Proteomes" id="UP000475862"/>
    </source>
</evidence>
<dbReference type="Proteomes" id="UP000475862">
    <property type="component" value="Unassembled WGS sequence"/>
</dbReference>
<feature type="region of interest" description="Disordered" evidence="1">
    <location>
        <begin position="87"/>
        <end position="114"/>
    </location>
</feature>
<accession>A0A6G0TIS3</accession>
<evidence type="ECO:0000256" key="2">
    <source>
        <dbReference type="SAM" id="Phobius"/>
    </source>
</evidence>
<keyword evidence="2" id="KW-1133">Transmembrane helix</keyword>
<proteinExistence type="predicted"/>
<reference evidence="3 4" key="1">
    <citation type="submission" date="2019-08" db="EMBL/GenBank/DDBJ databases">
        <title>The genome of the soybean aphid Biotype 1, its phylome, world population structure and adaptation to the North American continent.</title>
        <authorList>
            <person name="Giordano R."/>
            <person name="Donthu R.K."/>
            <person name="Hernandez A.G."/>
            <person name="Wright C.L."/>
            <person name="Zimin A.V."/>
        </authorList>
    </citation>
    <scope>NUCLEOTIDE SEQUENCE [LARGE SCALE GENOMIC DNA]</scope>
    <source>
        <tissue evidence="3">Whole aphids</tissue>
    </source>
</reference>
<organism evidence="3 4">
    <name type="scientific">Aphis glycines</name>
    <name type="common">Soybean aphid</name>
    <dbReference type="NCBI Taxonomy" id="307491"/>
    <lineage>
        <taxon>Eukaryota</taxon>
        <taxon>Metazoa</taxon>
        <taxon>Ecdysozoa</taxon>
        <taxon>Arthropoda</taxon>
        <taxon>Hexapoda</taxon>
        <taxon>Insecta</taxon>
        <taxon>Pterygota</taxon>
        <taxon>Neoptera</taxon>
        <taxon>Paraneoptera</taxon>
        <taxon>Hemiptera</taxon>
        <taxon>Sternorrhyncha</taxon>
        <taxon>Aphidomorpha</taxon>
        <taxon>Aphidoidea</taxon>
        <taxon>Aphididae</taxon>
        <taxon>Aphidini</taxon>
        <taxon>Aphis</taxon>
        <taxon>Aphis</taxon>
    </lineage>
</organism>
<feature type="region of interest" description="Disordered" evidence="1">
    <location>
        <begin position="135"/>
        <end position="164"/>
    </location>
</feature>
<keyword evidence="2" id="KW-0812">Transmembrane</keyword>
<sequence>DRARPPHRRWRATSAALTAVLVAVVAALSCGICGVVALLYRRQHYGGDRRGDRGHVAYGLGCNGAGDDGGDGGDGTGKTPIVGRLKAADAAPPATDVDETRQQHHQQQQQQLQQQRQLQLRQQQIQQRQRQLQQQQQQQQRQRRLQQLPAATSADDGRDGAYTPLLHSQTTAHRVQLHASGEPDAAGRPLSSAFPAACGPDDIYDNDSDYNAAAAAADPTVHCGNATSANRRDDGRGGPDIVMSTAATLHMADTDMSCSNWPQKDQQPQTNFNTTNSNHKWSLNRLQYQKPYTTTIPRTKFTTTLTPTAAAILTNKHTTSKIIKPTIDEPISVSSRVILNALHRESSI</sequence>
<comment type="caution">
    <text evidence="3">The sequence shown here is derived from an EMBL/GenBank/DDBJ whole genome shotgun (WGS) entry which is preliminary data.</text>
</comment>
<feature type="transmembrane region" description="Helical" evidence="2">
    <location>
        <begin position="15"/>
        <end position="40"/>
    </location>
</feature>
<name>A0A6G0TIS3_APHGL</name>
<dbReference type="AlphaFoldDB" id="A0A6G0TIS3"/>
<evidence type="ECO:0000256" key="1">
    <source>
        <dbReference type="SAM" id="MobiDB-lite"/>
    </source>
</evidence>
<gene>
    <name evidence="3" type="ORF">AGLY_009010</name>
</gene>
<dbReference type="EMBL" id="VYZN01000032">
    <property type="protein sequence ID" value="KAE9533661.1"/>
    <property type="molecule type" value="Genomic_DNA"/>
</dbReference>
<evidence type="ECO:0000313" key="3">
    <source>
        <dbReference type="EMBL" id="KAE9533661.1"/>
    </source>
</evidence>
<keyword evidence="4" id="KW-1185">Reference proteome</keyword>
<feature type="compositionally biased region" description="Low complexity" evidence="1">
    <location>
        <begin position="105"/>
        <end position="114"/>
    </location>
</feature>
<keyword evidence="2" id="KW-0472">Membrane</keyword>
<feature type="compositionally biased region" description="Low complexity" evidence="1">
    <location>
        <begin position="135"/>
        <end position="148"/>
    </location>
</feature>
<protein>
    <submittedName>
        <fullName evidence="3">Uncharacterized protein</fullName>
    </submittedName>
</protein>
<dbReference type="OrthoDB" id="10516359at2759"/>
<feature type="non-terminal residue" evidence="3">
    <location>
        <position position="1"/>
    </location>
</feature>